<dbReference type="FunFam" id="3.40.50.1100:FF:000006">
    <property type="entry name" value="Cysteine synthase"/>
    <property type="match status" value="1"/>
</dbReference>
<organism evidence="8">
    <name type="scientific">bioreactor metagenome</name>
    <dbReference type="NCBI Taxonomy" id="1076179"/>
    <lineage>
        <taxon>unclassified sequences</taxon>
        <taxon>metagenomes</taxon>
        <taxon>ecological metagenomes</taxon>
    </lineage>
</organism>
<evidence type="ECO:0000259" key="7">
    <source>
        <dbReference type="Pfam" id="PF00291"/>
    </source>
</evidence>
<evidence type="ECO:0000256" key="2">
    <source>
        <dbReference type="ARBA" id="ARBA00007103"/>
    </source>
</evidence>
<dbReference type="AlphaFoldDB" id="A0A645GJB5"/>
<evidence type="ECO:0000256" key="4">
    <source>
        <dbReference type="ARBA" id="ARBA00022679"/>
    </source>
</evidence>
<comment type="similarity">
    <text evidence="2">Belongs to the cysteine synthase/cystathionine beta-synthase family.</text>
</comment>
<dbReference type="Pfam" id="PF00291">
    <property type="entry name" value="PALP"/>
    <property type="match status" value="1"/>
</dbReference>
<keyword evidence="5" id="KW-0663">Pyridoxal phosphate</keyword>
<protein>
    <submittedName>
        <fullName evidence="8">Cysteine synthase</fullName>
        <ecNumber evidence="8">2.5.1.47</ecNumber>
    </submittedName>
</protein>
<feature type="domain" description="Tryptophan synthase beta chain-like PALP" evidence="7">
    <location>
        <begin position="2"/>
        <end position="125"/>
    </location>
</feature>
<sequence>MDALVAGVGTGGTVSGAGRYLKRQNPAVRVIAVQPAESPVLTGGAANSHGIQGIGANFVPKNFDRNVVDEIMSITTADSLEMARLFMKSEGILCGISSGAALVAAVECAREAELRQADIVVILPDTGERYLSTQLFD</sequence>
<evidence type="ECO:0000256" key="3">
    <source>
        <dbReference type="ARBA" id="ARBA00022605"/>
    </source>
</evidence>
<gene>
    <name evidence="8" type="primary">cysK_31</name>
    <name evidence="8" type="ORF">SDC9_173664</name>
</gene>
<name>A0A645GJB5_9ZZZZ</name>
<comment type="cofactor">
    <cofactor evidence="1">
        <name>pyridoxal 5'-phosphate</name>
        <dbReference type="ChEBI" id="CHEBI:597326"/>
    </cofactor>
</comment>
<keyword evidence="4 8" id="KW-0808">Transferase</keyword>
<keyword evidence="6" id="KW-0198">Cysteine biosynthesis</keyword>
<dbReference type="EMBL" id="VSSQ01075702">
    <property type="protein sequence ID" value="MPN26240.1"/>
    <property type="molecule type" value="Genomic_DNA"/>
</dbReference>
<dbReference type="PANTHER" id="PTHR10314">
    <property type="entry name" value="CYSTATHIONINE BETA-SYNTHASE"/>
    <property type="match status" value="1"/>
</dbReference>
<dbReference type="InterPro" id="IPR001926">
    <property type="entry name" value="TrpB-like_PALP"/>
</dbReference>
<reference evidence="8" key="1">
    <citation type="submission" date="2019-08" db="EMBL/GenBank/DDBJ databases">
        <authorList>
            <person name="Kucharzyk K."/>
            <person name="Murdoch R.W."/>
            <person name="Higgins S."/>
            <person name="Loffler F."/>
        </authorList>
    </citation>
    <scope>NUCLEOTIDE SEQUENCE</scope>
</reference>
<evidence type="ECO:0000256" key="6">
    <source>
        <dbReference type="ARBA" id="ARBA00023192"/>
    </source>
</evidence>
<evidence type="ECO:0000256" key="1">
    <source>
        <dbReference type="ARBA" id="ARBA00001933"/>
    </source>
</evidence>
<dbReference type="EC" id="2.5.1.47" evidence="8"/>
<evidence type="ECO:0000313" key="8">
    <source>
        <dbReference type="EMBL" id="MPN26240.1"/>
    </source>
</evidence>
<dbReference type="Gene3D" id="3.40.50.1100">
    <property type="match status" value="1"/>
</dbReference>
<dbReference type="GO" id="GO:0004124">
    <property type="term" value="F:cysteine synthase activity"/>
    <property type="evidence" value="ECO:0007669"/>
    <property type="project" value="UniProtKB-EC"/>
</dbReference>
<proteinExistence type="inferred from homology"/>
<keyword evidence="3" id="KW-0028">Amino-acid biosynthesis</keyword>
<dbReference type="InterPro" id="IPR050214">
    <property type="entry name" value="Cys_Synth/Cystath_Beta-Synth"/>
</dbReference>
<accession>A0A645GJB5</accession>
<evidence type="ECO:0000256" key="5">
    <source>
        <dbReference type="ARBA" id="ARBA00022898"/>
    </source>
</evidence>
<dbReference type="SUPFAM" id="SSF53686">
    <property type="entry name" value="Tryptophan synthase beta subunit-like PLP-dependent enzymes"/>
    <property type="match status" value="1"/>
</dbReference>
<dbReference type="InterPro" id="IPR036052">
    <property type="entry name" value="TrpB-like_PALP_sf"/>
</dbReference>
<comment type="caution">
    <text evidence="8">The sequence shown here is derived from an EMBL/GenBank/DDBJ whole genome shotgun (WGS) entry which is preliminary data.</text>
</comment>